<dbReference type="OrthoDB" id="66964at2759"/>
<organism evidence="1 2">
    <name type="scientific">Aspergillus calidoustus</name>
    <dbReference type="NCBI Taxonomy" id="454130"/>
    <lineage>
        <taxon>Eukaryota</taxon>
        <taxon>Fungi</taxon>
        <taxon>Dikarya</taxon>
        <taxon>Ascomycota</taxon>
        <taxon>Pezizomycotina</taxon>
        <taxon>Eurotiomycetes</taxon>
        <taxon>Eurotiomycetidae</taxon>
        <taxon>Eurotiales</taxon>
        <taxon>Aspergillaceae</taxon>
        <taxon>Aspergillus</taxon>
        <taxon>Aspergillus subgen. Nidulantes</taxon>
    </lineage>
</organism>
<evidence type="ECO:0000313" key="1">
    <source>
        <dbReference type="EMBL" id="CEL05351.1"/>
    </source>
</evidence>
<evidence type="ECO:0000313" key="2">
    <source>
        <dbReference type="Proteomes" id="UP000054771"/>
    </source>
</evidence>
<accession>A0A0U5G2C3</accession>
<protein>
    <recommendedName>
        <fullName evidence="3">HAUS augmin-like complex subunit 4</fullName>
    </recommendedName>
</protein>
<evidence type="ECO:0008006" key="3">
    <source>
        <dbReference type="Google" id="ProtNLM"/>
    </source>
</evidence>
<dbReference type="OMA" id="SNLRTWA"/>
<gene>
    <name evidence="1" type="ORF">ASPCAL06469</name>
</gene>
<dbReference type="STRING" id="454130.A0A0U5G2C3"/>
<proteinExistence type="predicted"/>
<name>A0A0U5G2C3_ASPCI</name>
<dbReference type="EMBL" id="CDMC01000005">
    <property type="protein sequence ID" value="CEL05351.1"/>
    <property type="molecule type" value="Genomic_DNA"/>
</dbReference>
<dbReference type="AlphaFoldDB" id="A0A0U5G2C3"/>
<keyword evidence="2" id="KW-1185">Reference proteome</keyword>
<dbReference type="Proteomes" id="UP000054771">
    <property type="component" value="Unassembled WGS sequence"/>
</dbReference>
<sequence length="340" mass="37787">MIPPCDPTVLANNPQFQRLYQHLTTALLNPDGSTRALDAHPARKEVLSELRSCQLRSAKKKIKKHTLQQLAFDPDSNLPDDCREPLAIVSLYLESSPSNLELLNDQRDGPDVHSLIAPDINKFYSKLPILIPAFARALCSDVQDLRALANAAGSTQRPSVRMEAGRLSPLSPQLGERMQALRQLQFATLPAARTQMAAAAAEVLVMRAAVLERTVTLLERTKHGSLARATKARAEHLHTVAHGVEGKLKVIRLEILATIHTTEVSAALTQYHRHLRDIRVRLEERRELALNELKASEDANSTLSRRSGDSGLIAEIARRYGSLIREMEDVNMEIQRLLQG</sequence>
<reference evidence="2" key="1">
    <citation type="journal article" date="2016" name="Genome Announc.">
        <title>Draft genome sequences of fungus Aspergillus calidoustus.</title>
        <authorList>
            <person name="Horn F."/>
            <person name="Linde J."/>
            <person name="Mattern D.J."/>
            <person name="Walther G."/>
            <person name="Guthke R."/>
            <person name="Scherlach K."/>
            <person name="Martin K."/>
            <person name="Brakhage A.A."/>
            <person name="Petzke L."/>
            <person name="Valiante V."/>
        </authorList>
    </citation>
    <scope>NUCLEOTIDE SEQUENCE [LARGE SCALE GENOMIC DNA]</scope>
    <source>
        <strain evidence="2">SF006504</strain>
    </source>
</reference>